<dbReference type="Gene3D" id="1.10.287.1260">
    <property type="match status" value="1"/>
</dbReference>
<keyword evidence="6 8" id="KW-0472">Membrane</keyword>
<dbReference type="Proteomes" id="UP000033558">
    <property type="component" value="Unassembled WGS sequence"/>
</dbReference>
<dbReference type="InterPro" id="IPR011014">
    <property type="entry name" value="MscS_channel_TM-2"/>
</dbReference>
<gene>
    <name evidence="11" type="ORF">JG30_04310</name>
</gene>
<dbReference type="SUPFAM" id="SSF82861">
    <property type="entry name" value="Mechanosensitive channel protein MscS (YggB), transmembrane region"/>
    <property type="match status" value="1"/>
</dbReference>
<dbReference type="Pfam" id="PF21088">
    <property type="entry name" value="MS_channel_1st"/>
    <property type="match status" value="1"/>
</dbReference>
<dbReference type="RefSeq" id="WP_046315814.1">
    <property type="nucleotide sequence ID" value="NZ_JAMBJK010000003.1"/>
</dbReference>
<keyword evidence="3" id="KW-1003">Cell membrane</keyword>
<dbReference type="STRING" id="1218492.JG30_04310"/>
<feature type="transmembrane region" description="Helical" evidence="8">
    <location>
        <begin position="95"/>
        <end position="120"/>
    </location>
</feature>
<evidence type="ECO:0000313" key="12">
    <source>
        <dbReference type="Proteomes" id="UP000033558"/>
    </source>
</evidence>
<keyword evidence="4 8" id="KW-0812">Transmembrane</keyword>
<evidence type="ECO:0000256" key="7">
    <source>
        <dbReference type="ARBA" id="ARBA00059688"/>
    </source>
</evidence>
<protein>
    <submittedName>
        <fullName evidence="11">Putative mechanosensitive ion chanel</fullName>
    </submittedName>
</protein>
<dbReference type="InterPro" id="IPR006685">
    <property type="entry name" value="MscS_channel_2nd"/>
</dbReference>
<feature type="domain" description="Mechanosensitive ion channel MscS" evidence="9">
    <location>
        <begin position="138"/>
        <end position="201"/>
    </location>
</feature>
<dbReference type="HOGENOM" id="CLU_037945_8_2_9"/>
<comment type="subcellular location">
    <subcellularLocation>
        <location evidence="1">Cell membrane</location>
        <topology evidence="1">Multi-pass membrane protein</topology>
    </subcellularLocation>
</comment>
<evidence type="ECO:0000256" key="1">
    <source>
        <dbReference type="ARBA" id="ARBA00004651"/>
    </source>
</evidence>
<evidence type="ECO:0000256" key="5">
    <source>
        <dbReference type="ARBA" id="ARBA00022989"/>
    </source>
</evidence>
<comment type="caution">
    <text evidence="11">The sequence shown here is derived from an EMBL/GenBank/DDBJ whole genome shotgun (WGS) entry which is preliminary data.</text>
</comment>
<reference evidence="11 12" key="1">
    <citation type="submission" date="2015-01" db="EMBL/GenBank/DDBJ databases">
        <title>Comparative genomics of the lactic acid bacteria isolated from the honey bee gut.</title>
        <authorList>
            <person name="Ellegaard K.M."/>
            <person name="Tamarit D."/>
            <person name="Javelind E."/>
            <person name="Olofsson T."/>
            <person name="Andersson S.G."/>
            <person name="Vasquez A."/>
        </authorList>
    </citation>
    <scope>NUCLEOTIDE SEQUENCE [LARGE SCALE GENOMIC DNA]</scope>
    <source>
        <strain evidence="11 12">Bin4</strain>
    </source>
</reference>
<comment type="function">
    <text evidence="7">May play a role in resistance to osmotic downshock.</text>
</comment>
<dbReference type="InterPro" id="IPR049142">
    <property type="entry name" value="MS_channel_1st"/>
</dbReference>
<evidence type="ECO:0000259" key="9">
    <source>
        <dbReference type="Pfam" id="PF00924"/>
    </source>
</evidence>
<keyword evidence="12" id="KW-1185">Reference proteome</keyword>
<dbReference type="PANTHER" id="PTHR30460">
    <property type="entry name" value="MODERATE CONDUCTANCE MECHANOSENSITIVE CHANNEL YBIO"/>
    <property type="match status" value="1"/>
</dbReference>
<keyword evidence="5 8" id="KW-1133">Transmembrane helix</keyword>
<dbReference type="Gene3D" id="3.30.70.100">
    <property type="match status" value="1"/>
</dbReference>
<accession>A0A0F4LV49</accession>
<dbReference type="Pfam" id="PF00924">
    <property type="entry name" value="MS_channel_2nd"/>
    <property type="match status" value="1"/>
</dbReference>
<dbReference type="PANTHER" id="PTHR30460:SF0">
    <property type="entry name" value="MODERATE CONDUCTANCE MECHANOSENSITIVE CHANNEL YBIO"/>
    <property type="match status" value="1"/>
</dbReference>
<dbReference type="SUPFAM" id="SSF50182">
    <property type="entry name" value="Sm-like ribonucleoproteins"/>
    <property type="match status" value="1"/>
</dbReference>
<evidence type="ECO:0000256" key="8">
    <source>
        <dbReference type="SAM" id="Phobius"/>
    </source>
</evidence>
<dbReference type="AlphaFoldDB" id="A0A0F4LV49"/>
<evidence type="ECO:0000256" key="3">
    <source>
        <dbReference type="ARBA" id="ARBA00022475"/>
    </source>
</evidence>
<dbReference type="InterPro" id="IPR010920">
    <property type="entry name" value="LSM_dom_sf"/>
</dbReference>
<feature type="transmembrane region" description="Helical" evidence="8">
    <location>
        <begin position="35"/>
        <end position="61"/>
    </location>
</feature>
<dbReference type="PATRIC" id="fig|1218492.5.peg.554"/>
<dbReference type="GO" id="GO:0005886">
    <property type="term" value="C:plasma membrane"/>
    <property type="evidence" value="ECO:0007669"/>
    <property type="project" value="UniProtKB-SubCell"/>
</dbReference>
<feature type="domain" description="Mechanosensitive ion channel transmembrane helices 2/3" evidence="10">
    <location>
        <begin position="95"/>
        <end position="135"/>
    </location>
</feature>
<dbReference type="GO" id="GO:0008381">
    <property type="term" value="F:mechanosensitive monoatomic ion channel activity"/>
    <property type="evidence" value="ECO:0007669"/>
    <property type="project" value="InterPro"/>
</dbReference>
<dbReference type="FunFam" id="2.30.30.60:FF:000001">
    <property type="entry name" value="MscS Mechanosensitive ion channel"/>
    <property type="match status" value="1"/>
</dbReference>
<name>A0A0F4LV49_9LACO</name>
<evidence type="ECO:0000259" key="10">
    <source>
        <dbReference type="Pfam" id="PF21088"/>
    </source>
</evidence>
<evidence type="ECO:0000313" key="11">
    <source>
        <dbReference type="EMBL" id="KJY62642.1"/>
    </source>
</evidence>
<evidence type="ECO:0000256" key="4">
    <source>
        <dbReference type="ARBA" id="ARBA00022692"/>
    </source>
</evidence>
<dbReference type="EMBL" id="JXJQ01000005">
    <property type="protein sequence ID" value="KJY62642.1"/>
    <property type="molecule type" value="Genomic_DNA"/>
</dbReference>
<organism evidence="11 12">
    <name type="scientific">Bombilactobacillus mellifer</name>
    <dbReference type="NCBI Taxonomy" id="1218492"/>
    <lineage>
        <taxon>Bacteria</taxon>
        <taxon>Bacillati</taxon>
        <taxon>Bacillota</taxon>
        <taxon>Bacilli</taxon>
        <taxon>Lactobacillales</taxon>
        <taxon>Lactobacillaceae</taxon>
        <taxon>Bombilactobacillus</taxon>
    </lineage>
</organism>
<dbReference type="Gene3D" id="2.30.30.60">
    <property type="match status" value="1"/>
</dbReference>
<dbReference type="InterPro" id="IPR045276">
    <property type="entry name" value="YbiO_bact"/>
</dbReference>
<sequence>MNNLLGKYTSQLNQQPKQSGQNQTLFLQQINNPQYWINLFNTLLSNVVKIILVTLFFLVLYRFGKSFVSRISNNLRHDKTSSNRSRTIATLAQNIYFYFLVFIYIYVILSICGVPIGALITGAGIFSLALGLGAQGFVSDVVNGVFILVEQQLDVGDVVKVNDISGTVTYVGLRTTQIRSADGTLNYIPNRNITIVQNLSRGNMTTIIDLQLFPHTNIQQVTRVLEQVNQQLTPQNPDLIQAPKLLGPTEVRLGLLHYQIQLDTKNGTQEILKRKFLGAYLAALQAANIQMPENSMDLSNKTQA</sequence>
<evidence type="ECO:0000256" key="6">
    <source>
        <dbReference type="ARBA" id="ARBA00023136"/>
    </source>
</evidence>
<evidence type="ECO:0000256" key="2">
    <source>
        <dbReference type="ARBA" id="ARBA00008017"/>
    </source>
</evidence>
<comment type="similarity">
    <text evidence="2">Belongs to the MscS (TC 1.A.23) family.</text>
</comment>
<dbReference type="InterPro" id="IPR023408">
    <property type="entry name" value="MscS_beta-dom_sf"/>
</dbReference>
<proteinExistence type="inferred from homology"/>